<evidence type="ECO:0000256" key="6">
    <source>
        <dbReference type="ARBA" id="ARBA00022989"/>
    </source>
</evidence>
<dbReference type="InterPro" id="IPR050297">
    <property type="entry name" value="LipidA_mod_glycosyltrf_83"/>
</dbReference>
<dbReference type="GO" id="GO:0009103">
    <property type="term" value="P:lipopolysaccharide biosynthetic process"/>
    <property type="evidence" value="ECO:0007669"/>
    <property type="project" value="UniProtKB-ARBA"/>
</dbReference>
<comment type="caution">
    <text evidence="10">The sequence shown here is derived from an EMBL/GenBank/DDBJ whole genome shotgun (WGS) entry which is preliminary data.</text>
</comment>
<protein>
    <recommendedName>
        <fullName evidence="9">Glycosyltransferase RgtA/B/C/D-like domain-containing protein</fullName>
    </recommendedName>
</protein>
<dbReference type="PANTHER" id="PTHR33908">
    <property type="entry name" value="MANNOSYLTRANSFERASE YKCB-RELATED"/>
    <property type="match status" value="1"/>
</dbReference>
<feature type="domain" description="Glycosyltransferase RgtA/B/C/D-like" evidence="9">
    <location>
        <begin position="63"/>
        <end position="226"/>
    </location>
</feature>
<organism evidence="10 11">
    <name type="scientific">Micavibrio aeruginosavorus</name>
    <dbReference type="NCBI Taxonomy" id="349221"/>
    <lineage>
        <taxon>Bacteria</taxon>
        <taxon>Pseudomonadati</taxon>
        <taxon>Bdellovibrionota</taxon>
        <taxon>Bdellovibrionia</taxon>
        <taxon>Bdellovibrionales</taxon>
        <taxon>Pseudobdellovibrionaceae</taxon>
        <taxon>Micavibrio</taxon>
    </lineage>
</organism>
<feature type="transmembrane region" description="Helical" evidence="8">
    <location>
        <begin position="208"/>
        <end position="232"/>
    </location>
</feature>
<feature type="transmembrane region" description="Helical" evidence="8">
    <location>
        <begin position="301"/>
        <end position="319"/>
    </location>
</feature>
<dbReference type="GO" id="GO:0005886">
    <property type="term" value="C:plasma membrane"/>
    <property type="evidence" value="ECO:0007669"/>
    <property type="project" value="UniProtKB-SubCell"/>
</dbReference>
<evidence type="ECO:0000256" key="8">
    <source>
        <dbReference type="SAM" id="Phobius"/>
    </source>
</evidence>
<evidence type="ECO:0000256" key="5">
    <source>
        <dbReference type="ARBA" id="ARBA00022692"/>
    </source>
</evidence>
<feature type="transmembrane region" description="Helical" evidence="8">
    <location>
        <begin position="263"/>
        <end position="280"/>
    </location>
</feature>
<reference evidence="10 11" key="1">
    <citation type="submission" date="2017-08" db="EMBL/GenBank/DDBJ databases">
        <title>Infants hospitalized years apart are colonized by the same room-sourced microbial strains.</title>
        <authorList>
            <person name="Brooks B."/>
            <person name="Olm M.R."/>
            <person name="Firek B.A."/>
            <person name="Baker R."/>
            <person name="Thomas B.C."/>
            <person name="Morowitz M.J."/>
            <person name="Banfield J.F."/>
        </authorList>
    </citation>
    <scope>NUCLEOTIDE SEQUENCE [LARGE SCALE GENOMIC DNA]</scope>
    <source>
        <strain evidence="10">S2_006_000_R2_64</strain>
    </source>
</reference>
<keyword evidence="3" id="KW-0328">Glycosyltransferase</keyword>
<feature type="transmembrane region" description="Helical" evidence="8">
    <location>
        <begin position="163"/>
        <end position="187"/>
    </location>
</feature>
<evidence type="ECO:0000256" key="3">
    <source>
        <dbReference type="ARBA" id="ARBA00022676"/>
    </source>
</evidence>
<dbReference type="InterPro" id="IPR038731">
    <property type="entry name" value="RgtA/B/C-like"/>
</dbReference>
<gene>
    <name evidence="10" type="ORF">DI586_03600</name>
</gene>
<sequence length="464" mass="53382">MHRSKLIERLWLPAAIFILYLAAIAFRPLMPVDETRYMTVAWEMFLHHGWFQPLTLNFEPYHHKPPLLFWLINLSWSIFGVSRWAGLIPIALSSLASVYLAGTLGKMLFPAFEKDKHRISLIMISCAPFLMYSTLVMFDITLMAFVLLSLINLIKYSRTLRLHYAALMGLFLGLAVLTKGPVAYLYVMYPVLLAPLWMKTEFPKPTKWGAGCLLALVISAITVLCWLIPVVIQSDNNFAFWLIWNQTAGRVTGNFDDAHIRPITFYLPLLPLMIMPWIIFPSFWRSIERFKLKTFDDEGPRFLYCWLLPVFISFCLISGKQPHYLVPLLPGTVFILAFALRETATKSLAITATLVITIFVSGQAIASRSYLQPYDQKPIADYVQSHPQNDWAFVRNYHGEIGFLSRLEKPITNLDDIQDLPKWFSKHPNGKAVIKFTDQEEVKNYQSILEQDYRGRRAGIFTKG</sequence>
<dbReference type="AlphaFoldDB" id="A0A2W5FRN4"/>
<feature type="transmembrane region" description="Helical" evidence="8">
    <location>
        <begin position="325"/>
        <end position="341"/>
    </location>
</feature>
<keyword evidence="4" id="KW-0808">Transferase</keyword>
<feature type="transmembrane region" description="Helical" evidence="8">
    <location>
        <begin position="129"/>
        <end position="151"/>
    </location>
</feature>
<keyword evidence="5 8" id="KW-0812">Transmembrane</keyword>
<dbReference type="EMBL" id="QFOT01000024">
    <property type="protein sequence ID" value="PZP56487.1"/>
    <property type="molecule type" value="Genomic_DNA"/>
</dbReference>
<evidence type="ECO:0000256" key="7">
    <source>
        <dbReference type="ARBA" id="ARBA00023136"/>
    </source>
</evidence>
<dbReference type="GO" id="GO:0016763">
    <property type="term" value="F:pentosyltransferase activity"/>
    <property type="evidence" value="ECO:0007669"/>
    <property type="project" value="TreeGrafter"/>
</dbReference>
<evidence type="ECO:0000256" key="2">
    <source>
        <dbReference type="ARBA" id="ARBA00022475"/>
    </source>
</evidence>
<evidence type="ECO:0000259" key="9">
    <source>
        <dbReference type="Pfam" id="PF13231"/>
    </source>
</evidence>
<evidence type="ECO:0000313" key="11">
    <source>
        <dbReference type="Proteomes" id="UP000249739"/>
    </source>
</evidence>
<name>A0A2W5FRN4_9BACT</name>
<evidence type="ECO:0000256" key="1">
    <source>
        <dbReference type="ARBA" id="ARBA00004651"/>
    </source>
</evidence>
<feature type="transmembrane region" description="Helical" evidence="8">
    <location>
        <begin position="348"/>
        <end position="366"/>
    </location>
</feature>
<proteinExistence type="predicted"/>
<evidence type="ECO:0000313" key="10">
    <source>
        <dbReference type="EMBL" id="PZP56487.1"/>
    </source>
</evidence>
<keyword evidence="2" id="KW-1003">Cell membrane</keyword>
<dbReference type="Pfam" id="PF13231">
    <property type="entry name" value="PMT_2"/>
    <property type="match status" value="1"/>
</dbReference>
<comment type="subcellular location">
    <subcellularLocation>
        <location evidence="1">Cell membrane</location>
        <topology evidence="1">Multi-pass membrane protein</topology>
    </subcellularLocation>
</comment>
<feature type="transmembrane region" description="Helical" evidence="8">
    <location>
        <begin position="12"/>
        <end position="30"/>
    </location>
</feature>
<accession>A0A2W5FRN4</accession>
<feature type="transmembrane region" description="Helical" evidence="8">
    <location>
        <begin position="84"/>
        <end position="109"/>
    </location>
</feature>
<dbReference type="Proteomes" id="UP000249739">
    <property type="component" value="Unassembled WGS sequence"/>
</dbReference>
<keyword evidence="7 8" id="KW-0472">Membrane</keyword>
<evidence type="ECO:0000256" key="4">
    <source>
        <dbReference type="ARBA" id="ARBA00022679"/>
    </source>
</evidence>
<keyword evidence="6 8" id="KW-1133">Transmembrane helix</keyword>
<dbReference type="PANTHER" id="PTHR33908:SF11">
    <property type="entry name" value="MEMBRANE PROTEIN"/>
    <property type="match status" value="1"/>
</dbReference>